<dbReference type="EMBL" id="PGOL01002006">
    <property type="protein sequence ID" value="PKI51552.1"/>
    <property type="molecule type" value="Genomic_DNA"/>
</dbReference>
<dbReference type="Proteomes" id="UP000233551">
    <property type="component" value="Unassembled WGS sequence"/>
</dbReference>
<keyword evidence="3" id="KW-1185">Reference proteome</keyword>
<sequence length="83" mass="8886">MKLRRGTWVPGSHNGSSKELTKKIKKNGEAAEVSAIEGAAQVKRKKTSADSMELVERYGATRNPNAGTVACGWRSGGGLEKKK</sequence>
<accession>A0A2I0J5P8</accession>
<reference evidence="2 3" key="1">
    <citation type="submission" date="2017-11" db="EMBL/GenBank/DDBJ databases">
        <title>De-novo sequencing of pomegranate (Punica granatum L.) genome.</title>
        <authorList>
            <person name="Akparov Z."/>
            <person name="Amiraslanov A."/>
            <person name="Hajiyeva S."/>
            <person name="Abbasov M."/>
            <person name="Kaur K."/>
            <person name="Hamwieh A."/>
            <person name="Solovyev V."/>
            <person name="Salamov A."/>
            <person name="Braich B."/>
            <person name="Kosarev P."/>
            <person name="Mahmoud A."/>
            <person name="Hajiyev E."/>
            <person name="Babayeva S."/>
            <person name="Izzatullayeva V."/>
            <person name="Mammadov A."/>
            <person name="Mammadov A."/>
            <person name="Sharifova S."/>
            <person name="Ojaghi J."/>
            <person name="Eynullazada K."/>
            <person name="Bayramov B."/>
            <person name="Abdulazimova A."/>
            <person name="Shahmuradov I."/>
        </authorList>
    </citation>
    <scope>NUCLEOTIDE SEQUENCE [LARGE SCALE GENOMIC DNA]</scope>
    <source>
        <strain evidence="3">cv. AG2017</strain>
        <tissue evidence="2">Leaf</tissue>
    </source>
</reference>
<dbReference type="AlphaFoldDB" id="A0A2I0J5P8"/>
<name>A0A2I0J5P8_PUNGR</name>
<gene>
    <name evidence="2" type="ORF">CRG98_028112</name>
</gene>
<comment type="caution">
    <text evidence="2">The sequence shown here is derived from an EMBL/GenBank/DDBJ whole genome shotgun (WGS) entry which is preliminary data.</text>
</comment>
<feature type="region of interest" description="Disordered" evidence="1">
    <location>
        <begin position="1"/>
        <end position="20"/>
    </location>
</feature>
<organism evidence="2 3">
    <name type="scientific">Punica granatum</name>
    <name type="common">Pomegranate</name>
    <dbReference type="NCBI Taxonomy" id="22663"/>
    <lineage>
        <taxon>Eukaryota</taxon>
        <taxon>Viridiplantae</taxon>
        <taxon>Streptophyta</taxon>
        <taxon>Embryophyta</taxon>
        <taxon>Tracheophyta</taxon>
        <taxon>Spermatophyta</taxon>
        <taxon>Magnoliopsida</taxon>
        <taxon>eudicotyledons</taxon>
        <taxon>Gunneridae</taxon>
        <taxon>Pentapetalae</taxon>
        <taxon>rosids</taxon>
        <taxon>malvids</taxon>
        <taxon>Myrtales</taxon>
        <taxon>Lythraceae</taxon>
        <taxon>Punica</taxon>
    </lineage>
</organism>
<evidence type="ECO:0000256" key="1">
    <source>
        <dbReference type="SAM" id="MobiDB-lite"/>
    </source>
</evidence>
<proteinExistence type="predicted"/>
<protein>
    <submittedName>
        <fullName evidence="2">Uncharacterized protein</fullName>
    </submittedName>
</protein>
<evidence type="ECO:0000313" key="2">
    <source>
        <dbReference type="EMBL" id="PKI51552.1"/>
    </source>
</evidence>
<evidence type="ECO:0000313" key="3">
    <source>
        <dbReference type="Proteomes" id="UP000233551"/>
    </source>
</evidence>